<feature type="coiled-coil region" evidence="12">
    <location>
        <begin position="439"/>
        <end position="491"/>
    </location>
</feature>
<evidence type="ECO:0000256" key="6">
    <source>
        <dbReference type="ARBA" id="ARBA00023054"/>
    </source>
</evidence>
<evidence type="ECO:0000256" key="3">
    <source>
        <dbReference type="ARBA" id="ARBA00022701"/>
    </source>
</evidence>
<dbReference type="SMART" id="SM00129">
    <property type="entry name" value="KISc"/>
    <property type="match status" value="1"/>
</dbReference>
<comment type="subcellular location">
    <subcellularLocation>
        <location evidence="1">Cytoplasm</location>
        <location evidence="1">Cytoskeleton</location>
    </subcellularLocation>
</comment>
<evidence type="ECO:0000256" key="7">
    <source>
        <dbReference type="ARBA" id="ARBA00023175"/>
    </source>
</evidence>
<evidence type="ECO:0000313" key="15">
    <source>
        <dbReference type="Proteomes" id="UP000515204"/>
    </source>
</evidence>
<sequence length="732" mass="83141">MEKQLDNQQKTWRKKGMKSSSASVTEVATQCVQVVVRCRPMDERETSRGYTRVVDVIPSRGVVEVRHPRDDPSSETVKVFTFDAVYDWHSSQQELYEETVRPLVSSILDGFNGTIFAYGQTGTGKTYTMEGTKTDHERRGVIPRSFEHIFNHIGRSENMQYLVRASYLEIYQEEIRDLLHPDQSLRFELKEKPDIGVFVKDLSSAVCKSAAEIQQLMNVGNQNRTIGATNMNEHSSRSHAIFMITIEMGGIGDTGGIRVGRLNLVDLAGSERQSKTGASGERLKEASKINLSLSALGNVISALVDGKTTHVPYRDSKLTRLLQDSLGGNSKTIMVANIGPASYNYDETLTTLRYANRAKNIKNKPRINEDPKDALLRQYQEEIGRLKEKLAQRGVVQKKKRRSRRKKEDEAIDSESEETEDSRGEENNKAAGTDKKLIAEQLRAEKQETENLVQRIKDLESKMLCGGKNIIDHTNEQQRALEQKAAEIAERKRREVEMQQKLEDEELTMVGVRETYTTLQQEVDVKSRKLRKCFTKLQALKQELEDVTSDYNRDRRDLEQEQHELMKELKLKYLIIENFIPEEEKTKILSRIHLDEEEDCWVVKEPDPSGVDIIRRPTSLPGTRRPVSEYARIALAMGRGCRYAGENILNLDLDMPARTTLDYQGPAIAPTIQAVLEEALRDEGDIDVDASSTRLRAKPRLQSATRVRPKSVAKVQQIPAPVYPKTRGLVPK</sequence>
<evidence type="ECO:0000256" key="8">
    <source>
        <dbReference type="ARBA" id="ARBA00023212"/>
    </source>
</evidence>
<dbReference type="RefSeq" id="XP_014478113.1">
    <property type="nucleotide sequence ID" value="XM_014622627.1"/>
</dbReference>
<dbReference type="GO" id="GO:0007018">
    <property type="term" value="P:microtubule-based movement"/>
    <property type="evidence" value="ECO:0007669"/>
    <property type="project" value="InterPro"/>
</dbReference>
<evidence type="ECO:0000313" key="17">
    <source>
        <dbReference type="RefSeq" id="XP_014478114.1"/>
    </source>
</evidence>
<dbReference type="Pfam" id="PF00225">
    <property type="entry name" value="Kinesin"/>
    <property type="match status" value="1"/>
</dbReference>
<dbReference type="RefSeq" id="XP_014478115.1">
    <property type="nucleotide sequence ID" value="XM_014622629.1"/>
</dbReference>
<evidence type="ECO:0000313" key="18">
    <source>
        <dbReference type="RefSeq" id="XP_014478115.1"/>
    </source>
</evidence>
<comment type="function">
    <text evidence="9">Plus-end directed microtubule motor that may be used for anterograde axonal transport and could conceivably move cargos in fly neurons different than those moved by kinesin heavy chain or other plus-end directed motors.</text>
</comment>
<dbReference type="Gene3D" id="3.40.850.10">
    <property type="entry name" value="Kinesin motor domain"/>
    <property type="match status" value="1"/>
</dbReference>
<keyword evidence="15" id="KW-1185">Reference proteome</keyword>
<keyword evidence="3 11" id="KW-0493">Microtubule</keyword>
<dbReference type="AlphaFoldDB" id="A0A6P3XJD5"/>
<proteinExistence type="inferred from homology"/>
<accession>A0A6P3XJD5</accession>
<evidence type="ECO:0000256" key="4">
    <source>
        <dbReference type="ARBA" id="ARBA00022741"/>
    </source>
</evidence>
<dbReference type="GeneID" id="106746257"/>
<feature type="region of interest" description="Disordered" evidence="13">
    <location>
        <begin position="1"/>
        <end position="21"/>
    </location>
</feature>
<dbReference type="GO" id="GO:0003777">
    <property type="term" value="F:microtubule motor activity"/>
    <property type="evidence" value="ECO:0007669"/>
    <property type="project" value="InterPro"/>
</dbReference>
<comment type="similarity">
    <text evidence="10 11">Belongs to the TRAFAC class myosin-kinesin ATPase superfamily. Kinesin family.</text>
</comment>
<dbReference type="SUPFAM" id="SSF52540">
    <property type="entry name" value="P-loop containing nucleoside triphosphate hydrolases"/>
    <property type="match status" value="1"/>
</dbReference>
<dbReference type="GO" id="GO:0008017">
    <property type="term" value="F:microtubule binding"/>
    <property type="evidence" value="ECO:0007669"/>
    <property type="project" value="InterPro"/>
</dbReference>
<dbReference type="CTD" id="39332"/>
<feature type="binding site" evidence="10">
    <location>
        <begin position="119"/>
        <end position="126"/>
    </location>
    <ligand>
        <name>ATP</name>
        <dbReference type="ChEBI" id="CHEBI:30616"/>
    </ligand>
</feature>
<dbReference type="InterPro" id="IPR019821">
    <property type="entry name" value="Kinesin_motor_CS"/>
</dbReference>
<protein>
    <recommendedName>
        <fullName evidence="11">Kinesin-like protein</fullName>
    </recommendedName>
</protein>
<dbReference type="PROSITE" id="PS50067">
    <property type="entry name" value="KINESIN_MOTOR_2"/>
    <property type="match status" value="1"/>
</dbReference>
<keyword evidence="5 10" id="KW-0067">ATP-binding</keyword>
<keyword evidence="2" id="KW-0963">Cytoplasm</keyword>
<dbReference type="GO" id="GO:0005874">
    <property type="term" value="C:microtubule"/>
    <property type="evidence" value="ECO:0007669"/>
    <property type="project" value="UniProtKB-KW"/>
</dbReference>
<evidence type="ECO:0000256" key="10">
    <source>
        <dbReference type="PROSITE-ProRule" id="PRU00283"/>
    </source>
</evidence>
<dbReference type="PANTHER" id="PTHR47969:SF21">
    <property type="entry name" value="KINESIN-LIKE PROTEIN"/>
    <property type="match status" value="1"/>
</dbReference>
<evidence type="ECO:0000256" key="11">
    <source>
        <dbReference type="RuleBase" id="RU000394"/>
    </source>
</evidence>
<evidence type="ECO:0000259" key="14">
    <source>
        <dbReference type="PROSITE" id="PS50067"/>
    </source>
</evidence>
<organism evidence="15 16">
    <name type="scientific">Dinoponera quadriceps</name>
    <name type="common">South American ant</name>
    <dbReference type="NCBI Taxonomy" id="609295"/>
    <lineage>
        <taxon>Eukaryota</taxon>
        <taxon>Metazoa</taxon>
        <taxon>Ecdysozoa</taxon>
        <taxon>Arthropoda</taxon>
        <taxon>Hexapoda</taxon>
        <taxon>Insecta</taxon>
        <taxon>Pterygota</taxon>
        <taxon>Neoptera</taxon>
        <taxon>Endopterygota</taxon>
        <taxon>Hymenoptera</taxon>
        <taxon>Apocrita</taxon>
        <taxon>Aculeata</taxon>
        <taxon>Formicoidea</taxon>
        <taxon>Formicidae</taxon>
        <taxon>Ponerinae</taxon>
        <taxon>Ponerini</taxon>
        <taxon>Dinoponera</taxon>
    </lineage>
</organism>
<reference evidence="16 17" key="1">
    <citation type="submission" date="2025-04" db="UniProtKB">
        <authorList>
            <consortium name="RefSeq"/>
        </authorList>
    </citation>
    <scope>IDENTIFICATION</scope>
</reference>
<evidence type="ECO:0000256" key="5">
    <source>
        <dbReference type="ARBA" id="ARBA00022840"/>
    </source>
</evidence>
<feature type="compositionally biased region" description="Polar residues" evidence="13">
    <location>
        <begin position="1"/>
        <end position="10"/>
    </location>
</feature>
<gene>
    <name evidence="16 17 18" type="primary">LOC106746257</name>
</gene>
<feature type="domain" description="Kinesin motor" evidence="14">
    <location>
        <begin position="31"/>
        <end position="361"/>
    </location>
</feature>
<feature type="coiled-coil region" evidence="12">
    <location>
        <begin position="530"/>
        <end position="568"/>
    </location>
</feature>
<dbReference type="PRINTS" id="PR00380">
    <property type="entry name" value="KINESINHEAVY"/>
</dbReference>
<evidence type="ECO:0000256" key="1">
    <source>
        <dbReference type="ARBA" id="ARBA00004245"/>
    </source>
</evidence>
<dbReference type="RefSeq" id="XP_014478114.1">
    <property type="nucleotide sequence ID" value="XM_014622628.1"/>
</dbReference>
<dbReference type="GO" id="GO:0005524">
    <property type="term" value="F:ATP binding"/>
    <property type="evidence" value="ECO:0007669"/>
    <property type="project" value="UniProtKB-UniRule"/>
</dbReference>
<feature type="compositionally biased region" description="Acidic residues" evidence="13">
    <location>
        <begin position="410"/>
        <end position="420"/>
    </location>
</feature>
<dbReference type="FunFam" id="3.40.850.10:FF:000029">
    <property type="entry name" value="Kinesin-like protein KIF17"/>
    <property type="match status" value="1"/>
</dbReference>
<keyword evidence="8" id="KW-0206">Cytoskeleton</keyword>
<name>A0A6P3XJD5_DINQU</name>
<feature type="compositionally biased region" description="Basic residues" evidence="13">
    <location>
        <begin position="396"/>
        <end position="405"/>
    </location>
</feature>
<dbReference type="KEGG" id="dqu:106746257"/>
<keyword evidence="6 12" id="KW-0175">Coiled coil</keyword>
<dbReference type="PROSITE" id="PS00411">
    <property type="entry name" value="KINESIN_MOTOR_1"/>
    <property type="match status" value="1"/>
</dbReference>
<evidence type="ECO:0000256" key="13">
    <source>
        <dbReference type="SAM" id="MobiDB-lite"/>
    </source>
</evidence>
<keyword evidence="4 10" id="KW-0547">Nucleotide-binding</keyword>
<evidence type="ECO:0000256" key="9">
    <source>
        <dbReference type="ARBA" id="ARBA00060187"/>
    </source>
</evidence>
<dbReference type="InterPro" id="IPR027640">
    <property type="entry name" value="Kinesin-like_fam"/>
</dbReference>
<evidence type="ECO:0000256" key="12">
    <source>
        <dbReference type="SAM" id="Coils"/>
    </source>
</evidence>
<feature type="compositionally biased region" description="Basic and acidic residues" evidence="13">
    <location>
        <begin position="421"/>
        <end position="435"/>
    </location>
</feature>
<evidence type="ECO:0000313" key="16">
    <source>
        <dbReference type="RefSeq" id="XP_014478113.1"/>
    </source>
</evidence>
<dbReference type="InterPro" id="IPR027417">
    <property type="entry name" value="P-loop_NTPase"/>
</dbReference>
<evidence type="ECO:0000256" key="2">
    <source>
        <dbReference type="ARBA" id="ARBA00022490"/>
    </source>
</evidence>
<dbReference type="InterPro" id="IPR036961">
    <property type="entry name" value="Kinesin_motor_dom_sf"/>
</dbReference>
<feature type="region of interest" description="Disordered" evidence="13">
    <location>
        <begin position="392"/>
        <end position="435"/>
    </location>
</feature>
<dbReference type="OrthoDB" id="3176171at2759"/>
<dbReference type="Proteomes" id="UP000515204">
    <property type="component" value="Unplaced"/>
</dbReference>
<dbReference type="InterPro" id="IPR001752">
    <property type="entry name" value="Kinesin_motor_dom"/>
</dbReference>
<keyword evidence="7 10" id="KW-0505">Motor protein</keyword>
<dbReference type="PANTHER" id="PTHR47969">
    <property type="entry name" value="CHROMOSOME-ASSOCIATED KINESIN KIF4A-RELATED"/>
    <property type="match status" value="1"/>
</dbReference>